<evidence type="ECO:0000313" key="1">
    <source>
        <dbReference type="EMBL" id="WWD09077.1"/>
    </source>
</evidence>
<keyword evidence="2" id="KW-1185">Reference proteome</keyword>
<name>A0AAX4KRQ3_9TREE</name>
<evidence type="ECO:0000313" key="2">
    <source>
        <dbReference type="Proteomes" id="UP001358614"/>
    </source>
</evidence>
<accession>A0AAX4KRQ3</accession>
<dbReference type="AlphaFoldDB" id="A0AAX4KRQ3"/>
<reference evidence="1 2" key="1">
    <citation type="submission" date="2024-01" db="EMBL/GenBank/DDBJ databases">
        <title>Comparative genomics of Cryptococcus and Kwoniella reveals pathogenesis evolution and contrasting modes of karyotype evolution via chromosome fusion or intercentromeric recombination.</title>
        <authorList>
            <person name="Coelho M.A."/>
            <person name="David-Palma M."/>
            <person name="Shea T."/>
            <person name="Bowers K."/>
            <person name="McGinley-Smith S."/>
            <person name="Mohammad A.W."/>
            <person name="Gnirke A."/>
            <person name="Yurkov A.M."/>
            <person name="Nowrousian M."/>
            <person name="Sun S."/>
            <person name="Cuomo C.A."/>
            <person name="Heitman J."/>
        </authorList>
    </citation>
    <scope>NUCLEOTIDE SEQUENCE [LARGE SCALE GENOMIC DNA]</scope>
    <source>
        <strain evidence="1 2">PYCC6329</strain>
    </source>
</reference>
<dbReference type="KEGG" id="ker:91105998"/>
<gene>
    <name evidence="1" type="ORF">V865_007197</name>
</gene>
<sequence>MTVRFFSWDVDPLGLIPVPEGDDALNFIGNMRSVPDHWQADIWRRAFSNPTFDIESRKYMSEVTEAWECLAEEFDPDHESPF</sequence>
<dbReference type="Proteomes" id="UP001358614">
    <property type="component" value="Chromosome 2"/>
</dbReference>
<organism evidence="1 2">
    <name type="scientific">Kwoniella europaea PYCC6329</name>
    <dbReference type="NCBI Taxonomy" id="1423913"/>
    <lineage>
        <taxon>Eukaryota</taxon>
        <taxon>Fungi</taxon>
        <taxon>Dikarya</taxon>
        <taxon>Basidiomycota</taxon>
        <taxon>Agaricomycotina</taxon>
        <taxon>Tremellomycetes</taxon>
        <taxon>Tremellales</taxon>
        <taxon>Cryptococcaceae</taxon>
        <taxon>Kwoniella</taxon>
    </lineage>
</organism>
<proteinExistence type="predicted"/>
<dbReference type="RefSeq" id="XP_066087044.1">
    <property type="nucleotide sequence ID" value="XM_066230947.1"/>
</dbReference>
<dbReference type="GeneID" id="91105998"/>
<dbReference type="EMBL" id="CP144090">
    <property type="protein sequence ID" value="WWD09077.1"/>
    <property type="molecule type" value="Genomic_DNA"/>
</dbReference>
<protein>
    <submittedName>
        <fullName evidence="1">Uncharacterized protein</fullName>
    </submittedName>
</protein>